<evidence type="ECO:0000313" key="1">
    <source>
        <dbReference type="EMBL" id="RGT30777.1"/>
    </source>
</evidence>
<dbReference type="RefSeq" id="WP_118468814.1">
    <property type="nucleotide sequence ID" value="NZ_CABIZW010000001.1"/>
</dbReference>
<protein>
    <submittedName>
        <fullName evidence="1">Uncharacterized protein</fullName>
    </submittedName>
</protein>
<proteinExistence type="predicted"/>
<dbReference type="Proteomes" id="UP000285159">
    <property type="component" value="Unassembled WGS sequence"/>
</dbReference>
<gene>
    <name evidence="1" type="ORF">DWX38_13675</name>
</gene>
<reference evidence="1 2" key="1">
    <citation type="submission" date="2018-08" db="EMBL/GenBank/DDBJ databases">
        <title>A genome reference for cultivated species of the human gut microbiota.</title>
        <authorList>
            <person name="Zou Y."/>
            <person name="Xue W."/>
            <person name="Luo G."/>
        </authorList>
    </citation>
    <scope>NUCLEOTIDE SEQUENCE [LARGE SCALE GENOMIC DNA]</scope>
    <source>
        <strain evidence="1 2">AF19-1AC</strain>
    </source>
</reference>
<dbReference type="AlphaFoldDB" id="A0A412MZX2"/>
<accession>A0A412MZX2</accession>
<dbReference type="EMBL" id="QRWP01000012">
    <property type="protein sequence ID" value="RGT30777.1"/>
    <property type="molecule type" value="Genomic_DNA"/>
</dbReference>
<organism evidence="1 2">
    <name type="scientific">Bacteroides clarus</name>
    <dbReference type="NCBI Taxonomy" id="626929"/>
    <lineage>
        <taxon>Bacteria</taxon>
        <taxon>Pseudomonadati</taxon>
        <taxon>Bacteroidota</taxon>
        <taxon>Bacteroidia</taxon>
        <taxon>Bacteroidales</taxon>
        <taxon>Bacteroidaceae</taxon>
        <taxon>Bacteroides</taxon>
    </lineage>
</organism>
<sequence>MNTEINNIVLTSSISETISILQSGGAYAFCNSIDKATGLILDLKVGNKVSADDIISVISDLRIVSSMIRNLTPEEEKGGIQ</sequence>
<evidence type="ECO:0000313" key="2">
    <source>
        <dbReference type="Proteomes" id="UP000285159"/>
    </source>
</evidence>
<name>A0A412MZX2_9BACE</name>
<comment type="caution">
    <text evidence="1">The sequence shown here is derived from an EMBL/GenBank/DDBJ whole genome shotgun (WGS) entry which is preliminary data.</text>
</comment>